<name>A0A4C1YTN4_EUMVA</name>
<dbReference type="AlphaFoldDB" id="A0A4C1YTN4"/>
<evidence type="ECO:0000313" key="3">
    <source>
        <dbReference type="Proteomes" id="UP000299102"/>
    </source>
</evidence>
<dbReference type="EMBL" id="BGZK01001416">
    <property type="protein sequence ID" value="GBP79508.1"/>
    <property type="molecule type" value="Genomic_DNA"/>
</dbReference>
<gene>
    <name evidence="2" type="ORF">EVAR_58519_1</name>
</gene>
<reference evidence="2 3" key="1">
    <citation type="journal article" date="2019" name="Commun. Biol.">
        <title>The bagworm genome reveals a unique fibroin gene that provides high tensile strength.</title>
        <authorList>
            <person name="Kono N."/>
            <person name="Nakamura H."/>
            <person name="Ohtoshi R."/>
            <person name="Tomita M."/>
            <person name="Numata K."/>
            <person name="Arakawa K."/>
        </authorList>
    </citation>
    <scope>NUCLEOTIDE SEQUENCE [LARGE SCALE GENOMIC DNA]</scope>
</reference>
<evidence type="ECO:0000313" key="2">
    <source>
        <dbReference type="EMBL" id="GBP79508.1"/>
    </source>
</evidence>
<keyword evidence="3" id="KW-1185">Reference proteome</keyword>
<dbReference type="OrthoDB" id="6730008at2759"/>
<dbReference type="Proteomes" id="UP000299102">
    <property type="component" value="Unassembled WGS sequence"/>
</dbReference>
<accession>A0A4C1YTN4</accession>
<organism evidence="2 3">
    <name type="scientific">Eumeta variegata</name>
    <name type="common">Bagworm moth</name>
    <name type="synonym">Eumeta japonica</name>
    <dbReference type="NCBI Taxonomy" id="151549"/>
    <lineage>
        <taxon>Eukaryota</taxon>
        <taxon>Metazoa</taxon>
        <taxon>Ecdysozoa</taxon>
        <taxon>Arthropoda</taxon>
        <taxon>Hexapoda</taxon>
        <taxon>Insecta</taxon>
        <taxon>Pterygota</taxon>
        <taxon>Neoptera</taxon>
        <taxon>Endopterygota</taxon>
        <taxon>Lepidoptera</taxon>
        <taxon>Glossata</taxon>
        <taxon>Ditrysia</taxon>
        <taxon>Tineoidea</taxon>
        <taxon>Psychidae</taxon>
        <taxon>Oiketicinae</taxon>
        <taxon>Eumeta</taxon>
    </lineage>
</organism>
<proteinExistence type="predicted"/>
<feature type="region of interest" description="Disordered" evidence="1">
    <location>
        <begin position="100"/>
        <end position="125"/>
    </location>
</feature>
<sequence>MNQSSTWTSSMSLHRYRCGRLIDVHEWMRRRCDLKEVSTVEKGVLQCCGHQERMNECRLTEKIYRANVSHGGVAKCRSRKSCTDQIGGLCAYSRLERTPELRETSVQRSSPGAPPSPRRRQRNMIGFRCRMRKG</sequence>
<comment type="caution">
    <text evidence="2">The sequence shown here is derived from an EMBL/GenBank/DDBJ whole genome shotgun (WGS) entry which is preliminary data.</text>
</comment>
<protein>
    <submittedName>
        <fullName evidence="2">Uncharacterized protein</fullName>
    </submittedName>
</protein>
<evidence type="ECO:0000256" key="1">
    <source>
        <dbReference type="SAM" id="MobiDB-lite"/>
    </source>
</evidence>